<dbReference type="OrthoDB" id="25987at2"/>
<accession>A0A399EN89</accession>
<dbReference type="EMBL" id="QWKZ01000050">
    <property type="protein sequence ID" value="RIH85076.1"/>
    <property type="molecule type" value="Genomic_DNA"/>
</dbReference>
<name>A0A399EN89_9DEIN</name>
<evidence type="ECO:0000313" key="8">
    <source>
        <dbReference type="Proteomes" id="UP000265800"/>
    </source>
</evidence>
<dbReference type="RefSeq" id="WP_119360295.1">
    <property type="nucleotide sequence ID" value="NZ_QWKZ01000050.1"/>
</dbReference>
<dbReference type="InterPro" id="IPR006977">
    <property type="entry name" value="Yip1_dom"/>
</dbReference>
<feature type="transmembrane region" description="Helical" evidence="5">
    <location>
        <begin position="42"/>
        <end position="60"/>
    </location>
</feature>
<keyword evidence="3 5" id="KW-1133">Transmembrane helix</keyword>
<keyword evidence="2 5" id="KW-0812">Transmembrane</keyword>
<reference evidence="7 8" key="1">
    <citation type="submission" date="2018-08" db="EMBL/GenBank/DDBJ databases">
        <title>Meiothermus luteus KCTC 52599 genome sequencing project.</title>
        <authorList>
            <person name="Da Costa M.S."/>
            <person name="Albuquerque L."/>
            <person name="Raposo P."/>
            <person name="Froufe H.J.C."/>
            <person name="Barroso C.S."/>
            <person name="Egas C."/>
        </authorList>
    </citation>
    <scope>NUCLEOTIDE SEQUENCE [LARGE SCALE GENOMIC DNA]</scope>
    <source>
        <strain evidence="7 8">KCTC 52599</strain>
    </source>
</reference>
<proteinExistence type="predicted"/>
<feature type="domain" description="Yip1" evidence="6">
    <location>
        <begin position="20"/>
        <end position="178"/>
    </location>
</feature>
<comment type="caution">
    <text evidence="7">The sequence shown here is derived from an EMBL/GenBank/DDBJ whole genome shotgun (WGS) entry which is preliminary data.</text>
</comment>
<evidence type="ECO:0000256" key="3">
    <source>
        <dbReference type="ARBA" id="ARBA00022989"/>
    </source>
</evidence>
<dbReference type="GO" id="GO:0016020">
    <property type="term" value="C:membrane"/>
    <property type="evidence" value="ECO:0007669"/>
    <property type="project" value="UniProtKB-SubCell"/>
</dbReference>
<comment type="subcellular location">
    <subcellularLocation>
        <location evidence="1">Membrane</location>
        <topology evidence="1">Multi-pass membrane protein</topology>
    </subcellularLocation>
</comment>
<dbReference type="AlphaFoldDB" id="A0A399EN89"/>
<evidence type="ECO:0000256" key="4">
    <source>
        <dbReference type="ARBA" id="ARBA00023136"/>
    </source>
</evidence>
<feature type="transmembrane region" description="Helical" evidence="5">
    <location>
        <begin position="99"/>
        <end position="123"/>
    </location>
</feature>
<feature type="transmembrane region" description="Helical" evidence="5">
    <location>
        <begin position="162"/>
        <end position="181"/>
    </location>
</feature>
<dbReference type="Proteomes" id="UP000265800">
    <property type="component" value="Unassembled WGS sequence"/>
</dbReference>
<evidence type="ECO:0000259" key="6">
    <source>
        <dbReference type="Pfam" id="PF04893"/>
    </source>
</evidence>
<dbReference type="Pfam" id="PF04893">
    <property type="entry name" value="Yip1"/>
    <property type="match status" value="1"/>
</dbReference>
<keyword evidence="4 5" id="KW-0472">Membrane</keyword>
<feature type="transmembrane region" description="Helical" evidence="5">
    <location>
        <begin position="66"/>
        <end position="87"/>
    </location>
</feature>
<sequence>MNPSPSIVDTLSQMFSQSLQVLRRPSVATFEEFEGRGTLREALLYVAVAAVLVGLLGLAVGPGGFLRSVAGSVLGFLVFTYLVYYVGRSQGGSGNLDQVAYSFALFWAPINVAVALLGLLLVLTLIGIFLLPLLAVAALGVNVYFAYLAVQASMNLREGGRVWLTLLAAFVGTLVVSLVLATL</sequence>
<protein>
    <recommendedName>
        <fullName evidence="6">Yip1 domain-containing protein</fullName>
    </recommendedName>
</protein>
<evidence type="ECO:0000256" key="1">
    <source>
        <dbReference type="ARBA" id="ARBA00004141"/>
    </source>
</evidence>
<gene>
    <name evidence="7" type="ORF">Mlute_01671</name>
</gene>
<keyword evidence="8" id="KW-1185">Reference proteome</keyword>
<evidence type="ECO:0000313" key="7">
    <source>
        <dbReference type="EMBL" id="RIH85076.1"/>
    </source>
</evidence>
<feature type="transmembrane region" description="Helical" evidence="5">
    <location>
        <begin position="129"/>
        <end position="150"/>
    </location>
</feature>
<organism evidence="7 8">
    <name type="scientific">Meiothermus luteus</name>
    <dbReference type="NCBI Taxonomy" id="2026184"/>
    <lineage>
        <taxon>Bacteria</taxon>
        <taxon>Thermotogati</taxon>
        <taxon>Deinococcota</taxon>
        <taxon>Deinococci</taxon>
        <taxon>Thermales</taxon>
        <taxon>Thermaceae</taxon>
        <taxon>Meiothermus</taxon>
    </lineage>
</organism>
<evidence type="ECO:0000256" key="2">
    <source>
        <dbReference type="ARBA" id="ARBA00022692"/>
    </source>
</evidence>
<evidence type="ECO:0000256" key="5">
    <source>
        <dbReference type="SAM" id="Phobius"/>
    </source>
</evidence>